<dbReference type="GO" id="GO:0048278">
    <property type="term" value="P:vesicle docking"/>
    <property type="evidence" value="ECO:0007669"/>
    <property type="project" value="TreeGrafter"/>
</dbReference>
<dbReference type="InterPro" id="IPR010989">
    <property type="entry name" value="SNARE"/>
</dbReference>
<evidence type="ECO:0000256" key="2">
    <source>
        <dbReference type="ARBA" id="ARBA00009063"/>
    </source>
</evidence>
<dbReference type="AlphaFoldDB" id="A0A2V3IDS1"/>
<keyword evidence="5 8" id="KW-1133">Transmembrane helix</keyword>
<evidence type="ECO:0000256" key="1">
    <source>
        <dbReference type="ARBA" id="ARBA00004211"/>
    </source>
</evidence>
<dbReference type="PROSITE" id="PS00914">
    <property type="entry name" value="SYNTAXIN"/>
    <property type="match status" value="1"/>
</dbReference>
<dbReference type="CDD" id="cd15844">
    <property type="entry name" value="SNARE_syntaxin5"/>
    <property type="match status" value="1"/>
</dbReference>
<feature type="domain" description="T-SNARE coiled-coil homology" evidence="9">
    <location>
        <begin position="237"/>
        <end position="299"/>
    </location>
</feature>
<evidence type="ECO:0000256" key="4">
    <source>
        <dbReference type="ARBA" id="ARBA00022692"/>
    </source>
</evidence>
<dbReference type="InterPro" id="IPR021538">
    <property type="entry name" value="Syntaxin-5_N"/>
</dbReference>
<feature type="transmembrane region" description="Helical" evidence="8">
    <location>
        <begin position="309"/>
        <end position="327"/>
    </location>
</feature>
<comment type="caution">
    <text evidence="10">The sequence shown here is derived from an EMBL/GenBank/DDBJ whole genome shotgun (WGS) entry which is preliminary data.</text>
</comment>
<dbReference type="GO" id="GO:0006906">
    <property type="term" value="P:vesicle fusion"/>
    <property type="evidence" value="ECO:0007669"/>
    <property type="project" value="TreeGrafter"/>
</dbReference>
<keyword evidence="11" id="KW-1185">Reference proteome</keyword>
<evidence type="ECO:0000313" key="10">
    <source>
        <dbReference type="EMBL" id="PXF40223.1"/>
    </source>
</evidence>
<name>A0A2V3IDS1_9FLOR</name>
<keyword evidence="4 8" id="KW-0812">Transmembrane</keyword>
<dbReference type="SMART" id="SM00397">
    <property type="entry name" value="t_SNARE"/>
    <property type="match status" value="1"/>
</dbReference>
<dbReference type="GO" id="GO:0031201">
    <property type="term" value="C:SNARE complex"/>
    <property type="evidence" value="ECO:0007669"/>
    <property type="project" value="TreeGrafter"/>
</dbReference>
<evidence type="ECO:0000259" key="9">
    <source>
        <dbReference type="PROSITE" id="PS50192"/>
    </source>
</evidence>
<dbReference type="SUPFAM" id="SSF47661">
    <property type="entry name" value="t-snare proteins"/>
    <property type="match status" value="1"/>
</dbReference>
<dbReference type="Gene3D" id="1.20.58.70">
    <property type="match status" value="1"/>
</dbReference>
<dbReference type="InterPro" id="IPR006012">
    <property type="entry name" value="Syntaxin/epimorphin_CS"/>
</dbReference>
<dbReference type="GO" id="GO:0006888">
    <property type="term" value="P:endoplasmic reticulum to Golgi vesicle-mediated transport"/>
    <property type="evidence" value="ECO:0007669"/>
    <property type="project" value="TreeGrafter"/>
</dbReference>
<dbReference type="GO" id="GO:0000139">
    <property type="term" value="C:Golgi membrane"/>
    <property type="evidence" value="ECO:0007669"/>
    <property type="project" value="TreeGrafter"/>
</dbReference>
<dbReference type="STRING" id="448386.A0A2V3IDS1"/>
<proteinExistence type="inferred from homology"/>
<dbReference type="PANTHER" id="PTHR19957:SF3">
    <property type="entry name" value="SYNTAXIN-5"/>
    <property type="match status" value="1"/>
</dbReference>
<evidence type="ECO:0000256" key="3">
    <source>
        <dbReference type="ARBA" id="ARBA00022448"/>
    </source>
</evidence>
<dbReference type="OrthoDB" id="421009at2759"/>
<dbReference type="InterPro" id="IPR045242">
    <property type="entry name" value="Syntaxin"/>
</dbReference>
<evidence type="ECO:0000313" key="11">
    <source>
        <dbReference type="Proteomes" id="UP000247409"/>
    </source>
</evidence>
<organism evidence="10 11">
    <name type="scientific">Gracilariopsis chorda</name>
    <dbReference type="NCBI Taxonomy" id="448386"/>
    <lineage>
        <taxon>Eukaryota</taxon>
        <taxon>Rhodophyta</taxon>
        <taxon>Florideophyceae</taxon>
        <taxon>Rhodymeniophycidae</taxon>
        <taxon>Gracilariales</taxon>
        <taxon>Gracilariaceae</taxon>
        <taxon>Gracilariopsis</taxon>
    </lineage>
</organism>
<comment type="similarity">
    <text evidence="2">Belongs to the syntaxin family.</text>
</comment>
<evidence type="ECO:0000256" key="6">
    <source>
        <dbReference type="ARBA" id="ARBA00023054"/>
    </source>
</evidence>
<evidence type="ECO:0000256" key="7">
    <source>
        <dbReference type="ARBA" id="ARBA00023136"/>
    </source>
</evidence>
<keyword evidence="3" id="KW-0813">Transport</keyword>
<keyword evidence="6" id="KW-0175">Coiled coil</keyword>
<comment type="subcellular location">
    <subcellularLocation>
        <location evidence="1">Membrane</location>
        <topology evidence="1">Single-pass type IV membrane protein</topology>
    </subcellularLocation>
</comment>
<dbReference type="EMBL" id="NBIV01000339">
    <property type="protein sequence ID" value="PXF40223.1"/>
    <property type="molecule type" value="Genomic_DNA"/>
</dbReference>
<dbReference type="Proteomes" id="UP000247409">
    <property type="component" value="Unassembled WGS sequence"/>
</dbReference>
<keyword evidence="7 8" id="KW-0472">Membrane</keyword>
<dbReference type="Pfam" id="PF11416">
    <property type="entry name" value="Syntaxin-5_N"/>
    <property type="match status" value="1"/>
</dbReference>
<evidence type="ECO:0000256" key="5">
    <source>
        <dbReference type="ARBA" id="ARBA00022989"/>
    </source>
</evidence>
<evidence type="ECO:0000256" key="8">
    <source>
        <dbReference type="SAM" id="Phobius"/>
    </source>
</evidence>
<dbReference type="InterPro" id="IPR000727">
    <property type="entry name" value="T_SNARE_dom"/>
</dbReference>
<accession>A0A2V3IDS1</accession>
<gene>
    <name evidence="10" type="ORF">BWQ96_10061</name>
</gene>
<dbReference type="PROSITE" id="PS50192">
    <property type="entry name" value="T_SNARE"/>
    <property type="match status" value="1"/>
</dbReference>
<reference evidence="10 11" key="1">
    <citation type="journal article" date="2018" name="Mol. Biol. Evol.">
        <title>Analysis of the draft genome of the red seaweed Gracilariopsis chorda provides insights into genome size evolution in Rhodophyta.</title>
        <authorList>
            <person name="Lee J."/>
            <person name="Yang E.C."/>
            <person name="Graf L."/>
            <person name="Yang J.H."/>
            <person name="Qiu H."/>
            <person name="Zel Zion U."/>
            <person name="Chan C.X."/>
            <person name="Stephens T.G."/>
            <person name="Weber A.P.M."/>
            <person name="Boo G.H."/>
            <person name="Boo S.M."/>
            <person name="Kim K.M."/>
            <person name="Shin Y."/>
            <person name="Jung M."/>
            <person name="Lee S.J."/>
            <person name="Yim H.S."/>
            <person name="Lee J.H."/>
            <person name="Bhattacharya D."/>
            <person name="Yoon H.S."/>
        </authorList>
    </citation>
    <scope>NUCLEOTIDE SEQUENCE [LARGE SCALE GENOMIC DNA]</scope>
    <source>
        <strain evidence="10 11">SKKU-2015</strain>
        <tissue evidence="10">Whole body</tissue>
    </source>
</reference>
<dbReference type="GO" id="GO:0006886">
    <property type="term" value="P:intracellular protein transport"/>
    <property type="evidence" value="ECO:0007669"/>
    <property type="project" value="InterPro"/>
</dbReference>
<protein>
    <submittedName>
        <fullName evidence="10">Syntaxin-32</fullName>
    </submittedName>
</protein>
<dbReference type="PANTHER" id="PTHR19957">
    <property type="entry name" value="SYNTAXIN"/>
    <property type="match status" value="1"/>
</dbReference>
<dbReference type="GO" id="GO:0000149">
    <property type="term" value="F:SNARE binding"/>
    <property type="evidence" value="ECO:0007669"/>
    <property type="project" value="TreeGrafter"/>
</dbReference>
<dbReference type="Pfam" id="PF05739">
    <property type="entry name" value="SNARE"/>
    <property type="match status" value="1"/>
</dbReference>
<dbReference type="GO" id="GO:0005484">
    <property type="term" value="F:SNAP receptor activity"/>
    <property type="evidence" value="ECO:0007669"/>
    <property type="project" value="InterPro"/>
</dbReference>
<sequence>MRRRRAPLPSSPSRTQSVYDMTLAAPSSIRDRTQEFSAILQSARASHNKPPAPLGTAHVPPRSDFTRLAAQVGKDIQQTSVKLAKLTKLAQRRSLFDDPTAEIQELTYIIKQDIQALNSKLTDLQRLRDATRRSANKQAGDHSENVVHSLKGRLGATAEGFKKVLKMRTDSLAAQQDRRSHFMSTQTNTSMFSTPATSVALDLGQGSLGSTATSFQPVQPPAPGGRHTALVTAPRESTYHQARADAVRQVESTIVELGQIFNQLATMVSEQGELVERIDANVDDTVTHMNAGQNQLMIYYNSIAGNRALILKVFAVLLVFLVVWTVIL</sequence>